<protein>
    <recommendedName>
        <fullName evidence="3">F-box domain-containing protein</fullName>
    </recommendedName>
</protein>
<comment type="caution">
    <text evidence="1">The sequence shown here is derived from an EMBL/GenBank/DDBJ whole genome shotgun (WGS) entry which is preliminary data.</text>
</comment>
<accession>A0A9W8HFZ3</accession>
<evidence type="ECO:0008006" key="3">
    <source>
        <dbReference type="Google" id="ProtNLM"/>
    </source>
</evidence>
<dbReference type="AlphaFoldDB" id="A0A9W8HFZ3"/>
<organism evidence="1 2">
    <name type="scientific">Coemansia javaensis</name>
    <dbReference type="NCBI Taxonomy" id="2761396"/>
    <lineage>
        <taxon>Eukaryota</taxon>
        <taxon>Fungi</taxon>
        <taxon>Fungi incertae sedis</taxon>
        <taxon>Zoopagomycota</taxon>
        <taxon>Kickxellomycotina</taxon>
        <taxon>Kickxellomycetes</taxon>
        <taxon>Kickxellales</taxon>
        <taxon>Kickxellaceae</taxon>
        <taxon>Coemansia</taxon>
    </lineage>
</organism>
<gene>
    <name evidence="1" type="ORF">H4R18_001876</name>
</gene>
<evidence type="ECO:0000313" key="1">
    <source>
        <dbReference type="EMBL" id="KAJ2783128.1"/>
    </source>
</evidence>
<reference evidence="1" key="1">
    <citation type="submission" date="2022-07" db="EMBL/GenBank/DDBJ databases">
        <title>Phylogenomic reconstructions and comparative analyses of Kickxellomycotina fungi.</title>
        <authorList>
            <person name="Reynolds N.K."/>
            <person name="Stajich J.E."/>
            <person name="Barry K."/>
            <person name="Grigoriev I.V."/>
            <person name="Crous P."/>
            <person name="Smith M.E."/>
        </authorList>
    </citation>
    <scope>NUCLEOTIDE SEQUENCE</scope>
    <source>
        <strain evidence="1">NBRC 105414</strain>
    </source>
</reference>
<sequence>MELCDLPIDILRLVFRKAALDSSNVYQGYRANLPLVAVCKKWRDIALPIVHSRVYIKLAPAKPRCGEAQHAGGTPKDTGIVTNLDLIASAGCSKLEGDIARACSLLTDMMPGVRQIVFHKSKCPIYRSLYWNLMRHYGEQLWELGGRIVEPKNLRSLEMFDCPPNHSWAPFAADRDAGVIEFPKLRALEIVYLDVDELEDGEAQYQGGMGPWRLHFPKLEYLNLVCEQDTCPLLKHAVLPSHIDTISILVSVPVLLAMTDMRLPAANHIDMSINTEPDQCLAALGAASRIFEGTKGARTLELSVFCRQVPVPPEAISPLLTRLELHAPTGVDAALLIIKRLPSLVMLGFWRLVLDDIRSNISVPEPNGSCLVEPLNTRIETLWLHTSRGKQRQEACVVFIQYALLTIPSLKHVLAEGAPREPILDFIDTYLGWHPHLTDVVFDFGYEDDTC</sequence>
<dbReference type="Proteomes" id="UP001140217">
    <property type="component" value="Unassembled WGS sequence"/>
</dbReference>
<proteinExistence type="predicted"/>
<name>A0A9W8HFZ3_9FUNG</name>
<evidence type="ECO:0000313" key="2">
    <source>
        <dbReference type="Proteomes" id="UP001140217"/>
    </source>
</evidence>
<dbReference type="OrthoDB" id="5589502at2759"/>
<dbReference type="EMBL" id="JANBUL010000054">
    <property type="protein sequence ID" value="KAJ2783128.1"/>
    <property type="molecule type" value="Genomic_DNA"/>
</dbReference>
<keyword evidence="2" id="KW-1185">Reference proteome</keyword>